<dbReference type="Pfam" id="PF00628">
    <property type="entry name" value="PHD"/>
    <property type="match status" value="1"/>
</dbReference>
<evidence type="ECO:0000256" key="1">
    <source>
        <dbReference type="ARBA" id="ARBA00022723"/>
    </source>
</evidence>
<dbReference type="PANTHER" id="PTHR47642">
    <property type="entry name" value="ATP-DEPENDENT DNA HELICASE"/>
    <property type="match status" value="1"/>
</dbReference>
<keyword evidence="3 8" id="KW-0863">Zinc-finger</keyword>
<evidence type="ECO:0000256" key="2">
    <source>
        <dbReference type="ARBA" id="ARBA00022741"/>
    </source>
</evidence>
<dbReference type="EMBL" id="CACVKT020000204">
    <property type="protein sequence ID" value="CAC5357486.1"/>
    <property type="molecule type" value="Genomic_DNA"/>
</dbReference>
<dbReference type="InterPro" id="IPR001965">
    <property type="entry name" value="Znf_PHD"/>
</dbReference>
<dbReference type="SMART" id="SM00249">
    <property type="entry name" value="PHD"/>
    <property type="match status" value="1"/>
</dbReference>
<evidence type="ECO:0000256" key="3">
    <source>
        <dbReference type="ARBA" id="ARBA00022771"/>
    </source>
</evidence>
<evidence type="ECO:0000256" key="8">
    <source>
        <dbReference type="PROSITE-ProRule" id="PRU00146"/>
    </source>
</evidence>
<evidence type="ECO:0000259" key="9">
    <source>
        <dbReference type="PROSITE" id="PS50016"/>
    </source>
</evidence>
<dbReference type="Pfam" id="PF02689">
    <property type="entry name" value="Herpes_Helicase"/>
    <property type="match status" value="1"/>
</dbReference>
<dbReference type="Gene3D" id="2.30.30.1150">
    <property type="match status" value="1"/>
</dbReference>
<dbReference type="InterPro" id="IPR003840">
    <property type="entry name" value="DNA_helicase_dom"/>
</dbReference>
<dbReference type="InterPro" id="IPR019787">
    <property type="entry name" value="Znf_PHD-finger"/>
</dbReference>
<dbReference type="GO" id="GO:0016787">
    <property type="term" value="F:hydrolase activity"/>
    <property type="evidence" value="ECO:0007669"/>
    <property type="project" value="UniProtKB-KW"/>
</dbReference>
<keyword evidence="7" id="KW-0067">ATP-binding</keyword>
<keyword evidence="4 10" id="KW-0378">Hydrolase</keyword>
<dbReference type="InterPro" id="IPR051055">
    <property type="entry name" value="PIF1_helicase"/>
</dbReference>
<dbReference type="CDD" id="cd15489">
    <property type="entry name" value="PHD_SF"/>
    <property type="match status" value="1"/>
</dbReference>
<dbReference type="EC" id="3.6.4.12" evidence="10"/>
<dbReference type="InterPro" id="IPR027417">
    <property type="entry name" value="P-loop_NTPase"/>
</dbReference>
<keyword evidence="5" id="KW-0347">Helicase</keyword>
<feature type="domain" description="PHD-type" evidence="9">
    <location>
        <begin position="549"/>
        <end position="598"/>
    </location>
</feature>
<dbReference type="Proteomes" id="UP000507470">
    <property type="component" value="Unassembled WGS sequence"/>
</dbReference>
<dbReference type="PANTHER" id="PTHR47642:SF5">
    <property type="entry name" value="ATP-DEPENDENT DNA HELICASE"/>
    <property type="match status" value="1"/>
</dbReference>
<keyword evidence="1" id="KW-0479">Metal-binding</keyword>
<reference evidence="10 11" key="1">
    <citation type="submission" date="2020-06" db="EMBL/GenBank/DDBJ databases">
        <authorList>
            <person name="Li R."/>
            <person name="Bekaert M."/>
        </authorList>
    </citation>
    <scope>NUCLEOTIDE SEQUENCE [LARGE SCALE GENOMIC DNA]</scope>
    <source>
        <strain evidence="11">wild</strain>
    </source>
</reference>
<dbReference type="PROSITE" id="PS50016">
    <property type="entry name" value="ZF_PHD_2"/>
    <property type="match status" value="1"/>
</dbReference>
<dbReference type="PROSITE" id="PS01359">
    <property type="entry name" value="ZF_PHD_1"/>
    <property type="match status" value="1"/>
</dbReference>
<evidence type="ECO:0000256" key="6">
    <source>
        <dbReference type="ARBA" id="ARBA00022833"/>
    </source>
</evidence>
<sequence>MRVFEAEDDGDLGKLASVSVPKQVAVKVGCAVILTVNLSDELVNGLAGEKIDVACRTQYPIRLAFALTVHKAQGLTVDRISIDCTQMYQFGQIAVAISRCTTKKGLHITNFNKRLLRNPPGIILEFYGKEQYLPKVDWSCCKKHVPEVLETCSQENEELFTPFEDITETLSNDDTEAMIGLVDLMEDESEETTVEYKLPDTFSVSAILENIKSIGETEQQIQENQVITVMKNSKNTQKLVKYLWNSLYSLKEKFFKNKEGSVTENKTVSDFYKAVHVIMSGDKLKKLSTVFGSDPVARKNVVFKLASAIRNCVLESTAAPLREKAVETAQTERGQEFPESDGGRGKIRYIGGWCISQIRKKKVSAILKLLYKPNKTDTVRELKCELKCLQQVVDSESFLADRKQIKMRGKGRKVDSIFNFDAIKEDTTEHKKMSHKRLQYEVMKTEDYLINFIKGELHLLCIAYGITARNYKTKAQISTILKQCILNSANMSNPSALDKDEEKTVEDIEKVSSSSIPIGKEGGKLSTKRKIVNKVKGGGKKKSKKSVCKYPCGVCRKECSWNVVGCDGCDTWYHADCIQVEDLDELPDEWMCNTCKDELDNM</sequence>
<keyword evidence="11" id="KW-1185">Reference proteome</keyword>
<evidence type="ECO:0000256" key="4">
    <source>
        <dbReference type="ARBA" id="ARBA00022801"/>
    </source>
</evidence>
<dbReference type="SUPFAM" id="SSF57903">
    <property type="entry name" value="FYVE/PHD zinc finger"/>
    <property type="match status" value="1"/>
</dbReference>
<dbReference type="InterPro" id="IPR011011">
    <property type="entry name" value="Znf_FYVE_PHD"/>
</dbReference>
<evidence type="ECO:0000256" key="7">
    <source>
        <dbReference type="ARBA" id="ARBA00022840"/>
    </source>
</evidence>
<evidence type="ECO:0000313" key="10">
    <source>
        <dbReference type="EMBL" id="CAC5357486.1"/>
    </source>
</evidence>
<keyword evidence="6" id="KW-0862">Zinc</keyword>
<protein>
    <submittedName>
        <fullName evidence="10">PIF1</fullName>
        <ecNumber evidence="10">3.6.4.12</ecNumber>
    </submittedName>
</protein>
<dbReference type="OrthoDB" id="6083002at2759"/>
<keyword evidence="2" id="KW-0547">Nucleotide-binding</keyword>
<evidence type="ECO:0000313" key="11">
    <source>
        <dbReference type="Proteomes" id="UP000507470"/>
    </source>
</evidence>
<accession>A0A6J7ZY38</accession>
<dbReference type="AlphaFoldDB" id="A0A6J7ZY38"/>
<dbReference type="InterPro" id="IPR019786">
    <property type="entry name" value="Zinc_finger_PHD-type_CS"/>
</dbReference>
<dbReference type="GO" id="GO:0003678">
    <property type="term" value="F:DNA helicase activity"/>
    <property type="evidence" value="ECO:0007669"/>
    <property type="project" value="UniProtKB-EC"/>
</dbReference>
<proteinExistence type="predicted"/>
<organism evidence="10 11">
    <name type="scientific">Mytilus coruscus</name>
    <name type="common">Sea mussel</name>
    <dbReference type="NCBI Taxonomy" id="42192"/>
    <lineage>
        <taxon>Eukaryota</taxon>
        <taxon>Metazoa</taxon>
        <taxon>Spiralia</taxon>
        <taxon>Lophotrochozoa</taxon>
        <taxon>Mollusca</taxon>
        <taxon>Bivalvia</taxon>
        <taxon>Autobranchia</taxon>
        <taxon>Pteriomorphia</taxon>
        <taxon>Mytilida</taxon>
        <taxon>Mytiloidea</taxon>
        <taxon>Mytilidae</taxon>
        <taxon>Mytilinae</taxon>
        <taxon>Mytilus</taxon>
    </lineage>
</organism>
<dbReference type="SUPFAM" id="SSF52540">
    <property type="entry name" value="P-loop containing nucleoside triphosphate hydrolases"/>
    <property type="match status" value="1"/>
</dbReference>
<dbReference type="CDD" id="cd18809">
    <property type="entry name" value="SF1_C_RecD"/>
    <property type="match status" value="1"/>
</dbReference>
<gene>
    <name evidence="10" type="ORF">MCOR_1142</name>
</gene>
<name>A0A6J7ZY38_MYTCO</name>
<dbReference type="GO" id="GO:0008270">
    <property type="term" value="F:zinc ion binding"/>
    <property type="evidence" value="ECO:0007669"/>
    <property type="project" value="UniProtKB-KW"/>
</dbReference>
<evidence type="ECO:0000256" key="5">
    <source>
        <dbReference type="ARBA" id="ARBA00022806"/>
    </source>
</evidence>
<dbReference type="GO" id="GO:0005524">
    <property type="term" value="F:ATP binding"/>
    <property type="evidence" value="ECO:0007669"/>
    <property type="project" value="UniProtKB-KW"/>
</dbReference>